<dbReference type="GO" id="GO:0016874">
    <property type="term" value="F:ligase activity"/>
    <property type="evidence" value="ECO:0007669"/>
    <property type="project" value="TreeGrafter"/>
</dbReference>
<dbReference type="InterPro" id="IPR007921">
    <property type="entry name" value="CHAP_dom"/>
</dbReference>
<feature type="domain" description="Peptidase C51" evidence="1">
    <location>
        <begin position="49"/>
        <end position="195"/>
    </location>
</feature>
<dbReference type="Proteomes" id="UP000247903">
    <property type="component" value="Unassembled WGS sequence"/>
</dbReference>
<dbReference type="SUPFAM" id="SSF54001">
    <property type="entry name" value="Cysteine proteinases"/>
    <property type="match status" value="1"/>
</dbReference>
<sequence length="208" mass="24025">MKIKKIVFIVISVLTLGYAGLKVVKRINFNQNYKIGQVLDSLHGVKVYYNGGVDNVLERNVTKDHYNLGLKYQCVEFVKRYYYEHFKHKMPDAYGHAKDFFDPEVKDGELNVKRNLMQYTNPGKSKPEIGDLVVFSGSVLNRFGHVAIISKVSENEIEIMQQNPGPFSSSKETFVMNFQEGNYKIENDRLLGWLRKNNEKDLLVPQKP</sequence>
<name>A0A2V4BJL8_9FLAO</name>
<dbReference type="AlphaFoldDB" id="A0A2V4BJL8"/>
<dbReference type="RefSeq" id="WP_110308604.1">
    <property type="nucleotide sequence ID" value="NZ_QJHK01000032.1"/>
</dbReference>
<evidence type="ECO:0000313" key="2">
    <source>
        <dbReference type="EMBL" id="PXY38772.1"/>
    </source>
</evidence>
<comment type="caution">
    <text evidence="2">The sequence shown here is derived from an EMBL/GenBank/DDBJ whole genome shotgun (WGS) entry which is preliminary data.</text>
</comment>
<protein>
    <submittedName>
        <fullName evidence="2">CHAP domain-containing protein</fullName>
    </submittedName>
</protein>
<dbReference type="PROSITE" id="PS50911">
    <property type="entry name" value="CHAP"/>
    <property type="match status" value="1"/>
</dbReference>
<evidence type="ECO:0000313" key="3">
    <source>
        <dbReference type="Proteomes" id="UP000247903"/>
    </source>
</evidence>
<dbReference type="InterPro" id="IPR038765">
    <property type="entry name" value="Papain-like_cys_pep_sf"/>
</dbReference>
<dbReference type="OrthoDB" id="9765517at2"/>
<organism evidence="2 3">
    <name type="scientific">Flavobacterium cheongpyeongense</name>
    <dbReference type="NCBI Taxonomy" id="2212651"/>
    <lineage>
        <taxon>Bacteria</taxon>
        <taxon>Pseudomonadati</taxon>
        <taxon>Bacteroidota</taxon>
        <taxon>Flavobacteriia</taxon>
        <taxon>Flavobacteriales</taxon>
        <taxon>Flavobacteriaceae</taxon>
        <taxon>Flavobacterium</taxon>
    </lineage>
</organism>
<dbReference type="EMBL" id="QJHK01000032">
    <property type="protein sequence ID" value="PXY38772.1"/>
    <property type="molecule type" value="Genomic_DNA"/>
</dbReference>
<proteinExistence type="predicted"/>
<keyword evidence="3" id="KW-1185">Reference proteome</keyword>
<dbReference type="PANTHER" id="PTHR30094">
    <property type="entry name" value="BIFUNCTIONAL GLUTATHIONYLSPERMIDINE SYNTHETASE/AMIDASE-RELATED"/>
    <property type="match status" value="1"/>
</dbReference>
<dbReference type="PANTHER" id="PTHR30094:SF0">
    <property type="entry name" value="BIFUNCTIONAL GLUTATHIONYLSPERMIDINE SYNTHETASE_AMIDASE-RELATED"/>
    <property type="match status" value="1"/>
</dbReference>
<accession>A0A2V4BJL8</accession>
<evidence type="ECO:0000259" key="1">
    <source>
        <dbReference type="PROSITE" id="PS50911"/>
    </source>
</evidence>
<gene>
    <name evidence="2" type="ORF">DMB65_21095</name>
</gene>
<dbReference type="Gene3D" id="3.90.1720.10">
    <property type="entry name" value="endopeptidase domain like (from Nostoc punctiforme)"/>
    <property type="match status" value="1"/>
</dbReference>
<reference evidence="2 3" key="1">
    <citation type="submission" date="2018-05" db="EMBL/GenBank/DDBJ databases">
        <title>Flavobacterium sp. strain IMCC34759, incomplete genome.</title>
        <authorList>
            <person name="Joung Y."/>
            <person name="Cho J."/>
        </authorList>
    </citation>
    <scope>NUCLEOTIDE SEQUENCE [LARGE SCALE GENOMIC DNA]</scope>
    <source>
        <strain evidence="2 3">IMCC34759</strain>
    </source>
</reference>
<dbReference type="InterPro" id="IPR051705">
    <property type="entry name" value="Gsp_Synthetase/Amidase"/>
</dbReference>
<dbReference type="Pfam" id="PF05257">
    <property type="entry name" value="CHAP"/>
    <property type="match status" value="1"/>
</dbReference>